<evidence type="ECO:0000256" key="2">
    <source>
        <dbReference type="SAM" id="SignalP"/>
    </source>
</evidence>
<accession>C8NIC3</accession>
<dbReference type="HOGENOM" id="CLU_035614_3_0_9"/>
<dbReference type="GeneID" id="78412564"/>
<keyword evidence="1" id="KW-0378">Hydrolase</keyword>
<evidence type="ECO:0000313" key="5">
    <source>
        <dbReference type="Proteomes" id="UP000005926"/>
    </source>
</evidence>
<dbReference type="PANTHER" id="PTHR43283">
    <property type="entry name" value="BETA-LACTAMASE-RELATED"/>
    <property type="match status" value="1"/>
</dbReference>
<dbReference type="PROSITE" id="PS51257">
    <property type="entry name" value="PROKAR_LIPOPROTEIN"/>
    <property type="match status" value="1"/>
</dbReference>
<dbReference type="Proteomes" id="UP000005926">
    <property type="component" value="Unassembled WGS sequence"/>
</dbReference>
<dbReference type="EMBL" id="ACKZ01000027">
    <property type="protein sequence ID" value="EEW36598.1"/>
    <property type="molecule type" value="Genomic_DNA"/>
</dbReference>
<name>C8NIC3_9LACT</name>
<feature type="chain" id="PRO_5002990344" evidence="2">
    <location>
        <begin position="30"/>
        <end position="456"/>
    </location>
</feature>
<dbReference type="PANTHER" id="PTHR43283:SF11">
    <property type="entry name" value="BETA-LACTAMASE-RELATED DOMAIN-CONTAINING PROTEIN"/>
    <property type="match status" value="1"/>
</dbReference>
<evidence type="ECO:0000256" key="1">
    <source>
        <dbReference type="ARBA" id="ARBA00022801"/>
    </source>
</evidence>
<protein>
    <submittedName>
        <fullName evidence="4">Beta-lactamase</fullName>
    </submittedName>
</protein>
<dbReference type="SUPFAM" id="SSF56601">
    <property type="entry name" value="beta-lactamase/transpeptidase-like"/>
    <property type="match status" value="1"/>
</dbReference>
<dbReference type="Gene3D" id="3.40.710.10">
    <property type="entry name" value="DD-peptidase/beta-lactamase superfamily"/>
    <property type="match status" value="1"/>
</dbReference>
<proteinExistence type="predicted"/>
<dbReference type="STRING" id="638301.HMPREF0444_1668"/>
<gene>
    <name evidence="4" type="primary">ampC</name>
    <name evidence="4" type="ORF">HMPREF0444_1668</name>
</gene>
<dbReference type="RefSeq" id="WP_005606213.1">
    <property type="nucleotide sequence ID" value="NZ_CP102283.1"/>
</dbReference>
<evidence type="ECO:0000313" key="4">
    <source>
        <dbReference type="EMBL" id="EEW36598.1"/>
    </source>
</evidence>
<keyword evidence="5" id="KW-1185">Reference proteome</keyword>
<organism evidence="4 5">
    <name type="scientific">Granulicatella adiacens ATCC 49175</name>
    <dbReference type="NCBI Taxonomy" id="638301"/>
    <lineage>
        <taxon>Bacteria</taxon>
        <taxon>Bacillati</taxon>
        <taxon>Bacillota</taxon>
        <taxon>Bacilli</taxon>
        <taxon>Lactobacillales</taxon>
        <taxon>Carnobacteriaceae</taxon>
        <taxon>Granulicatella</taxon>
    </lineage>
</organism>
<dbReference type="Pfam" id="PF00144">
    <property type="entry name" value="Beta-lactamase"/>
    <property type="match status" value="1"/>
</dbReference>
<feature type="domain" description="Beta-lactamase-related" evidence="3">
    <location>
        <begin position="75"/>
        <end position="430"/>
    </location>
</feature>
<evidence type="ECO:0000259" key="3">
    <source>
        <dbReference type="Pfam" id="PF00144"/>
    </source>
</evidence>
<sequence>MMLKNFKKQVLMISSVVCALGLVGCSNKAVPQSSETTVVAENKENNESSKALEKAIDAVAFSYVKSQLAETNPKATPGAQIVVLKDGKIVFKKSYGTIQAFDFSKNPAEKIENPSAVTDDTLFDLASVTKISATTQVFMHLVYEGKVKLDDKVTKYLPEFGKNGKEDVTIGQLLSHTSGLPQWKAIYLYSNNRQDTLKYIEDQKLEFKPGEYKYSDLGYMTLAFIAEKITGEAFDKYVAKTIYEPLEMKNTMFNPTKNGVGKSKIAVTSYGNPFEKMMIDEVNFPKFGYDMTADKEAFEKFNGWRNYELQGEVNDGNAFMANEGYAGHAGLFSTATDLSTLYQVLVDKGKRGDTVLYDEKTVELFLQDVFKTKSGSIQSYGYLKNAGWMQSLAEDAIGHNGFTGTYVTISPKNKIVVIVLTNKMNNGQQKSGNYSNTHDFASAVNYAVHNEFLSEK</sequence>
<keyword evidence="2" id="KW-0732">Signal</keyword>
<dbReference type="InterPro" id="IPR012338">
    <property type="entry name" value="Beta-lactam/transpept-like"/>
</dbReference>
<dbReference type="eggNOG" id="COG1680">
    <property type="taxonomic scope" value="Bacteria"/>
</dbReference>
<dbReference type="InterPro" id="IPR050789">
    <property type="entry name" value="Diverse_Enzym_Activities"/>
</dbReference>
<feature type="signal peptide" evidence="2">
    <location>
        <begin position="1"/>
        <end position="29"/>
    </location>
</feature>
<reference evidence="4 5" key="1">
    <citation type="submission" date="2009-08" db="EMBL/GenBank/DDBJ databases">
        <authorList>
            <person name="Muzny D."/>
            <person name="Qin X."/>
            <person name="Deng J."/>
            <person name="Jiang H."/>
            <person name="Liu Y."/>
            <person name="Qu J."/>
            <person name="Song X.-Z."/>
            <person name="Zhang L."/>
            <person name="Thornton R."/>
            <person name="Coyle M."/>
            <person name="Francisco L."/>
            <person name="Jackson L."/>
            <person name="Javaid M."/>
            <person name="Korchina V."/>
            <person name="Kovar C."/>
            <person name="Mata R."/>
            <person name="Mathew T."/>
            <person name="Ngo R."/>
            <person name="Nguyen L."/>
            <person name="Nguyen N."/>
            <person name="Okwuonu G."/>
            <person name="Ongeri F."/>
            <person name="Pham C."/>
            <person name="Simmons D."/>
            <person name="Wilczek-Boney K."/>
            <person name="Hale W."/>
            <person name="Jakkamsetti A."/>
            <person name="Pham P."/>
            <person name="Ruth R."/>
            <person name="San Lucas F."/>
            <person name="Warren J."/>
            <person name="Zhang J."/>
            <person name="Zhao Z."/>
            <person name="Zhou C."/>
            <person name="Zhu D."/>
            <person name="Lee S."/>
            <person name="Bess C."/>
            <person name="Blankenburg K."/>
            <person name="Forbes L."/>
            <person name="Fu Q."/>
            <person name="Gubbala S."/>
            <person name="Hirani K."/>
            <person name="Jayaseelan J.C."/>
            <person name="Lara F."/>
            <person name="Munidasa M."/>
            <person name="Palculict T."/>
            <person name="Patil S."/>
            <person name="Pu L.-L."/>
            <person name="Saada N."/>
            <person name="Tang L."/>
            <person name="Weissenberger G."/>
            <person name="Zhu Y."/>
            <person name="Hemphill L."/>
            <person name="Shang Y."/>
            <person name="Youmans B."/>
            <person name="Ayvaz T."/>
            <person name="Ross M."/>
            <person name="Santibanez J."/>
            <person name="Aqrawi P."/>
            <person name="Gross S."/>
            <person name="Joshi V."/>
            <person name="Fowler G."/>
            <person name="Nazareth L."/>
            <person name="Reid J."/>
            <person name="Worley K."/>
            <person name="Petrosino J."/>
            <person name="Highlander S."/>
            <person name="Gibbs R."/>
        </authorList>
    </citation>
    <scope>NUCLEOTIDE SEQUENCE [LARGE SCALE GENOMIC DNA]</scope>
    <source>
        <strain evidence="4 5">ATCC 49175</strain>
    </source>
</reference>
<dbReference type="GO" id="GO:0016787">
    <property type="term" value="F:hydrolase activity"/>
    <property type="evidence" value="ECO:0007669"/>
    <property type="project" value="UniProtKB-KW"/>
</dbReference>
<dbReference type="AlphaFoldDB" id="C8NIC3"/>
<comment type="caution">
    <text evidence="4">The sequence shown here is derived from an EMBL/GenBank/DDBJ whole genome shotgun (WGS) entry which is preliminary data.</text>
</comment>
<dbReference type="InterPro" id="IPR001466">
    <property type="entry name" value="Beta-lactam-related"/>
</dbReference>